<keyword evidence="2" id="KW-1185">Reference proteome</keyword>
<reference evidence="1 2" key="1">
    <citation type="submission" date="2024-11" db="EMBL/GenBank/DDBJ databases">
        <authorList>
            <person name="Lucas J.A."/>
        </authorList>
    </citation>
    <scope>NUCLEOTIDE SEQUENCE [LARGE SCALE GENOMIC DNA]</scope>
    <source>
        <strain evidence="1 2">Z 5.4</strain>
    </source>
</reference>
<sequence length="56" mass="6239">MDIKEKCEQPQFQMIGIEAVRLKIGGFKACIIWDYSNQLAGWGGNPAAKKIANGNW</sequence>
<name>A0ABW8RAF3_9BACI</name>
<evidence type="ECO:0008006" key="3">
    <source>
        <dbReference type="Google" id="ProtNLM"/>
    </source>
</evidence>
<comment type="caution">
    <text evidence="1">The sequence shown here is derived from an EMBL/GenBank/DDBJ whole genome shotgun (WGS) entry which is preliminary data.</text>
</comment>
<dbReference type="RefSeq" id="WP_406579119.1">
    <property type="nucleotide sequence ID" value="NZ_JBJHQH010000002.1"/>
</dbReference>
<accession>A0ABW8RAF3</accession>
<dbReference type="Proteomes" id="UP001623041">
    <property type="component" value="Unassembled WGS sequence"/>
</dbReference>
<dbReference type="EMBL" id="JBJHQH010000002">
    <property type="protein sequence ID" value="MFK9090422.1"/>
    <property type="molecule type" value="Genomic_DNA"/>
</dbReference>
<gene>
    <name evidence="1" type="ORF">ACJEBI_02840</name>
</gene>
<protein>
    <recommendedName>
        <fullName evidence="3">Bacteriocin</fullName>
    </recommendedName>
</protein>
<evidence type="ECO:0000313" key="1">
    <source>
        <dbReference type="EMBL" id="MFK9090422.1"/>
    </source>
</evidence>
<organism evidence="1 2">
    <name type="scientific">Bacillus salipaludis</name>
    <dbReference type="NCBI Taxonomy" id="2547811"/>
    <lineage>
        <taxon>Bacteria</taxon>
        <taxon>Bacillati</taxon>
        <taxon>Bacillota</taxon>
        <taxon>Bacilli</taxon>
        <taxon>Bacillales</taxon>
        <taxon>Bacillaceae</taxon>
        <taxon>Bacillus</taxon>
    </lineage>
</organism>
<evidence type="ECO:0000313" key="2">
    <source>
        <dbReference type="Proteomes" id="UP001623041"/>
    </source>
</evidence>
<proteinExistence type="predicted"/>